<reference evidence="6 7" key="1">
    <citation type="journal article" date="2016" name="Nat. Commun.">
        <title>Thousands of microbial genomes shed light on interconnected biogeochemical processes in an aquifer system.</title>
        <authorList>
            <person name="Anantharaman K."/>
            <person name="Brown C.T."/>
            <person name="Hug L.A."/>
            <person name="Sharon I."/>
            <person name="Castelle C.J."/>
            <person name="Probst A.J."/>
            <person name="Thomas B.C."/>
            <person name="Singh A."/>
            <person name="Wilkins M.J."/>
            <person name="Karaoz U."/>
            <person name="Brodie E.L."/>
            <person name="Williams K.H."/>
            <person name="Hubbard S.S."/>
            <person name="Banfield J.F."/>
        </authorList>
    </citation>
    <scope>NUCLEOTIDE SEQUENCE [LARGE SCALE GENOMIC DNA]</scope>
</reference>
<dbReference type="GO" id="GO:0006412">
    <property type="term" value="P:translation"/>
    <property type="evidence" value="ECO:0007669"/>
    <property type="project" value="UniProtKB-UniRule"/>
</dbReference>
<dbReference type="InterPro" id="IPR002677">
    <property type="entry name" value="Ribosomal_bL32"/>
</dbReference>
<keyword evidence="2 5" id="KW-0689">Ribosomal protein</keyword>
<evidence type="ECO:0000313" key="7">
    <source>
        <dbReference type="Proteomes" id="UP000177309"/>
    </source>
</evidence>
<evidence type="ECO:0000256" key="3">
    <source>
        <dbReference type="ARBA" id="ARBA00023274"/>
    </source>
</evidence>
<dbReference type="SUPFAM" id="SSF57829">
    <property type="entry name" value="Zn-binding ribosomal proteins"/>
    <property type="match status" value="1"/>
</dbReference>
<dbReference type="PANTHER" id="PTHR35534:SF1">
    <property type="entry name" value="LARGE RIBOSOMAL SUBUNIT PROTEIN BL32"/>
    <property type="match status" value="1"/>
</dbReference>
<evidence type="ECO:0000313" key="6">
    <source>
        <dbReference type="EMBL" id="OGC35231.1"/>
    </source>
</evidence>
<dbReference type="GO" id="GO:0015934">
    <property type="term" value="C:large ribosomal subunit"/>
    <property type="evidence" value="ECO:0007669"/>
    <property type="project" value="InterPro"/>
</dbReference>
<dbReference type="AlphaFoldDB" id="A0A1F4TRB1"/>
<dbReference type="GO" id="GO:0003735">
    <property type="term" value="F:structural constituent of ribosome"/>
    <property type="evidence" value="ECO:0007669"/>
    <property type="project" value="InterPro"/>
</dbReference>
<dbReference type="InterPro" id="IPR011332">
    <property type="entry name" value="Ribosomal_zn-bd"/>
</dbReference>
<evidence type="ECO:0000256" key="4">
    <source>
        <dbReference type="ARBA" id="ARBA00035178"/>
    </source>
</evidence>
<dbReference type="InterPro" id="IPR044957">
    <property type="entry name" value="Ribosomal_bL32_bact"/>
</dbReference>
<comment type="caution">
    <text evidence="6">The sequence shown here is derived from an EMBL/GenBank/DDBJ whole genome shotgun (WGS) entry which is preliminary data.</text>
</comment>
<evidence type="ECO:0000256" key="2">
    <source>
        <dbReference type="ARBA" id="ARBA00022980"/>
    </source>
</evidence>
<comment type="similarity">
    <text evidence="1 5">Belongs to the bacterial ribosomal protein bL32 family.</text>
</comment>
<dbReference type="PANTHER" id="PTHR35534">
    <property type="entry name" value="50S RIBOSOMAL PROTEIN L32"/>
    <property type="match status" value="1"/>
</dbReference>
<evidence type="ECO:0000256" key="1">
    <source>
        <dbReference type="ARBA" id="ARBA00008560"/>
    </source>
</evidence>
<keyword evidence="3 5" id="KW-0687">Ribonucleoprotein</keyword>
<gene>
    <name evidence="5" type="primary">rpmF</name>
    <name evidence="6" type="ORF">A2462_08315</name>
</gene>
<accession>A0A1F4TRB1</accession>
<organism evidence="6 7">
    <name type="scientific">candidate division WOR-1 bacterium RIFOXYC2_FULL_41_25</name>
    <dbReference type="NCBI Taxonomy" id="1802586"/>
    <lineage>
        <taxon>Bacteria</taxon>
        <taxon>Bacillati</taxon>
        <taxon>Saganbacteria</taxon>
    </lineage>
</organism>
<name>A0A1F4TRB1_UNCSA</name>
<dbReference type="EMBL" id="MEUI01000005">
    <property type="protein sequence ID" value="OGC35231.1"/>
    <property type="molecule type" value="Genomic_DNA"/>
</dbReference>
<dbReference type="Proteomes" id="UP000177309">
    <property type="component" value="Unassembled WGS sequence"/>
</dbReference>
<protein>
    <recommendedName>
        <fullName evidence="4 5">Large ribosomal subunit protein bL32</fullName>
    </recommendedName>
</protein>
<dbReference type="Pfam" id="PF01783">
    <property type="entry name" value="Ribosomal_L32p"/>
    <property type="match status" value="1"/>
</dbReference>
<evidence type="ECO:0000256" key="5">
    <source>
        <dbReference type="HAMAP-Rule" id="MF_00340"/>
    </source>
</evidence>
<dbReference type="HAMAP" id="MF_00340">
    <property type="entry name" value="Ribosomal_bL32"/>
    <property type="match status" value="1"/>
</dbReference>
<sequence length="68" mass="7533">MPQPKKRHSNRRQGKRRFSNYKLKATALGTCPQCSAPILPHHACPTCGTYKGIGIVEIKTKKTGKGKK</sequence>
<proteinExistence type="inferred from homology"/>
<dbReference type="NCBIfam" id="TIGR01031">
    <property type="entry name" value="rpmF_bact"/>
    <property type="match status" value="1"/>
</dbReference>